<proteinExistence type="inferred from homology"/>
<comment type="similarity">
    <text evidence="1">Belongs to the peptidase S13 family.</text>
</comment>
<dbReference type="AlphaFoldDB" id="A0A9X2LHJ8"/>
<reference evidence="4" key="1">
    <citation type="submission" date="2022-06" db="EMBL/GenBank/DDBJ databases">
        <title>WGS of actinobacteria.</title>
        <authorList>
            <person name="Thawai C."/>
        </authorList>
    </citation>
    <scope>NUCLEOTIDE SEQUENCE</scope>
    <source>
        <strain evidence="4">AA8</strain>
    </source>
</reference>
<evidence type="ECO:0000256" key="2">
    <source>
        <dbReference type="ARBA" id="ARBA00022801"/>
    </source>
</evidence>
<dbReference type="InterPro" id="IPR012338">
    <property type="entry name" value="Beta-lactam/transpept-like"/>
</dbReference>
<dbReference type="Pfam" id="PF02113">
    <property type="entry name" value="Peptidase_S13"/>
    <property type="match status" value="1"/>
</dbReference>
<name>A0A9X2LHJ8_9ACTN</name>
<evidence type="ECO:0000256" key="1">
    <source>
        <dbReference type="ARBA" id="ARBA00006096"/>
    </source>
</evidence>
<dbReference type="PANTHER" id="PTHR30023:SF0">
    <property type="entry name" value="PENICILLIN-SENSITIVE CARBOXYPEPTIDASE A"/>
    <property type="match status" value="1"/>
</dbReference>
<organism evidence="4 5">
    <name type="scientific">Streptomyces telluris</name>
    <dbReference type="NCBI Taxonomy" id="2720021"/>
    <lineage>
        <taxon>Bacteria</taxon>
        <taxon>Bacillati</taxon>
        <taxon>Actinomycetota</taxon>
        <taxon>Actinomycetes</taxon>
        <taxon>Kitasatosporales</taxon>
        <taxon>Streptomycetaceae</taxon>
        <taxon>Streptomyces</taxon>
    </lineage>
</organism>
<dbReference type="EMBL" id="JANIID010000015">
    <property type="protein sequence ID" value="MCQ8771591.1"/>
    <property type="molecule type" value="Genomic_DNA"/>
</dbReference>
<accession>A0A9X2LHJ8</accession>
<keyword evidence="4" id="KW-0645">Protease</keyword>
<dbReference type="RefSeq" id="WP_256790827.1">
    <property type="nucleotide sequence ID" value="NZ_JANIID010000015.1"/>
</dbReference>
<dbReference type="SUPFAM" id="SSF56601">
    <property type="entry name" value="beta-lactamase/transpeptidase-like"/>
    <property type="match status" value="1"/>
</dbReference>
<keyword evidence="4" id="KW-0121">Carboxypeptidase</keyword>
<keyword evidence="5" id="KW-1185">Reference proteome</keyword>
<dbReference type="GO" id="GO:0000270">
    <property type="term" value="P:peptidoglycan metabolic process"/>
    <property type="evidence" value="ECO:0007669"/>
    <property type="project" value="TreeGrafter"/>
</dbReference>
<comment type="caution">
    <text evidence="4">The sequence shown here is derived from an EMBL/GenBank/DDBJ whole genome shotgun (WGS) entry which is preliminary data.</text>
</comment>
<dbReference type="PANTHER" id="PTHR30023">
    <property type="entry name" value="D-ALANYL-D-ALANINE CARBOXYPEPTIDASE"/>
    <property type="match status" value="1"/>
</dbReference>
<evidence type="ECO:0000313" key="5">
    <source>
        <dbReference type="Proteomes" id="UP001142374"/>
    </source>
</evidence>
<dbReference type="Gene3D" id="3.40.710.10">
    <property type="entry name" value="DD-peptidase/beta-lactamase superfamily"/>
    <property type="match status" value="1"/>
</dbReference>
<dbReference type="EC" id="3.4.16.4" evidence="4"/>
<dbReference type="NCBIfam" id="TIGR00666">
    <property type="entry name" value="PBP4"/>
    <property type="match status" value="1"/>
</dbReference>
<keyword evidence="2 4" id="KW-0378">Hydrolase</keyword>
<protein>
    <submittedName>
        <fullName evidence="4">D-alanyl-D-alanine carboxypeptidase/D-alanyl-D-alanine-endopeptidase</fullName>
        <ecNumber evidence="4">3.4.16.4</ecNumber>
    </submittedName>
</protein>
<evidence type="ECO:0000256" key="3">
    <source>
        <dbReference type="SAM" id="SignalP"/>
    </source>
</evidence>
<sequence length="536" mass="56425">MTGFTRGWRARAGVAVAVITALTAASAGPAAAVRERRPGAAIEAVMRKPGYEHARWGLLEVDEKGRTVRSKNAGEFFIPGSAAKLFSVSATWRTIGGDHRFTTPVLAVGHRNHTALDGHLVLVGQGDLSLGGRTGPGGTMEYTDIDHTYANDVPGATLTPQNPLAGIDELARQVRHSGITEVKGDVVVDSRLFTSSANLDPAPTPLIVNDNLIDLLTTPTSAGRPAKLDWRPRVAPYQVDSQVRTVAAGGTTDISVTASQDGTHITLTGTIAAGAKPVLRVSPVRNPDAFGRTALIEALGRAGVTVHAHATGPNPTGLLRQDRHGTERVAAYVSPPYAEYAKVILKVSHNLGANLGICLMAVHTGSRNCDDGFRPLAEFVRKAGVDPRQLQLLDGRGGNPVDRIVPTAFPRLLRYWERTPDADRFRKALPILGVDGSLAGSCTRAATCPAHGKVFAKPGTVAGFDAVNNRLAVGGETLAGYFEAGHGRRHTFFIGVNGASAPDIKGLLAIIDDLNHIAALLQQQAAAGGHGPRRGH</sequence>
<feature type="signal peptide" evidence="3">
    <location>
        <begin position="1"/>
        <end position="27"/>
    </location>
</feature>
<keyword evidence="3" id="KW-0732">Signal</keyword>
<gene>
    <name evidence="4" type="primary">dacB</name>
    <name evidence="4" type="ORF">NQU55_17720</name>
</gene>
<dbReference type="GO" id="GO:0006508">
    <property type="term" value="P:proteolysis"/>
    <property type="evidence" value="ECO:0007669"/>
    <property type="project" value="InterPro"/>
</dbReference>
<dbReference type="GO" id="GO:0009002">
    <property type="term" value="F:serine-type D-Ala-D-Ala carboxypeptidase activity"/>
    <property type="evidence" value="ECO:0007669"/>
    <property type="project" value="UniProtKB-EC"/>
</dbReference>
<dbReference type="Gene3D" id="3.50.80.20">
    <property type="entry name" value="D-Ala-D-Ala carboxypeptidase C, peptidase S13"/>
    <property type="match status" value="1"/>
</dbReference>
<dbReference type="InterPro" id="IPR000667">
    <property type="entry name" value="Peptidase_S13"/>
</dbReference>
<feature type="chain" id="PRO_5040978569" evidence="3">
    <location>
        <begin position="28"/>
        <end position="536"/>
    </location>
</feature>
<dbReference type="Proteomes" id="UP001142374">
    <property type="component" value="Unassembled WGS sequence"/>
</dbReference>
<evidence type="ECO:0000313" key="4">
    <source>
        <dbReference type="EMBL" id="MCQ8771591.1"/>
    </source>
</evidence>